<dbReference type="STRING" id="1802301.A2664_04125"/>
<accession>A0A1G2M1M8</accession>
<sequence length="283" mass="29955">MENLTKQQIVLVTLLVSFITSIATGIVTVALMDQVPQGMTQTINRVVERTIEKVVQVPTQSAAVVTKETVVVKEDDLIVSSIEENTPSIVRFSMVGSDGQKTPAAFGIILSKDGLVLADSWQVFSDAHYTVELASGASFPVDRLISYEATQTVLFKIKLPEGSKISLQPVVLADSDKLKLGQTVVYIGGLETNSVGTGLISNLRTKTVTLDASSTEPQVPAPVTDITSNIRVGSADNGVLTNLSAEVIAFKLSGEAGPFLPSNKISSLLAGYMTAQASSTKAR</sequence>
<gene>
    <name evidence="2" type="ORF">A2664_04125</name>
</gene>
<comment type="caution">
    <text evidence="2">The sequence shown here is derived from an EMBL/GenBank/DDBJ whole genome shotgun (WGS) entry which is preliminary data.</text>
</comment>
<proteinExistence type="predicted"/>
<name>A0A1G2M1M8_9BACT</name>
<dbReference type="Proteomes" id="UP000178873">
    <property type="component" value="Unassembled WGS sequence"/>
</dbReference>
<evidence type="ECO:0000313" key="3">
    <source>
        <dbReference type="Proteomes" id="UP000178873"/>
    </source>
</evidence>
<dbReference type="InterPro" id="IPR009003">
    <property type="entry name" value="Peptidase_S1_PA"/>
</dbReference>
<dbReference type="Gene3D" id="2.40.10.120">
    <property type="match status" value="1"/>
</dbReference>
<dbReference type="SUPFAM" id="SSF50494">
    <property type="entry name" value="Trypsin-like serine proteases"/>
    <property type="match status" value="1"/>
</dbReference>
<keyword evidence="1" id="KW-1133">Transmembrane helix</keyword>
<keyword evidence="1" id="KW-0472">Membrane</keyword>
<reference evidence="2 3" key="1">
    <citation type="journal article" date="2016" name="Nat. Commun.">
        <title>Thousands of microbial genomes shed light on interconnected biogeochemical processes in an aquifer system.</title>
        <authorList>
            <person name="Anantharaman K."/>
            <person name="Brown C.T."/>
            <person name="Hug L.A."/>
            <person name="Sharon I."/>
            <person name="Castelle C.J."/>
            <person name="Probst A.J."/>
            <person name="Thomas B.C."/>
            <person name="Singh A."/>
            <person name="Wilkins M.J."/>
            <person name="Karaoz U."/>
            <person name="Brodie E.L."/>
            <person name="Williams K.H."/>
            <person name="Hubbard S.S."/>
            <person name="Banfield J.F."/>
        </authorList>
    </citation>
    <scope>NUCLEOTIDE SEQUENCE [LARGE SCALE GENOMIC DNA]</scope>
</reference>
<evidence type="ECO:0000313" key="2">
    <source>
        <dbReference type="EMBL" id="OHA17767.1"/>
    </source>
</evidence>
<protein>
    <recommendedName>
        <fullName evidence="4">Serine protease</fullName>
    </recommendedName>
</protein>
<evidence type="ECO:0008006" key="4">
    <source>
        <dbReference type="Google" id="ProtNLM"/>
    </source>
</evidence>
<dbReference type="AlphaFoldDB" id="A0A1G2M1M8"/>
<feature type="transmembrane region" description="Helical" evidence="1">
    <location>
        <begin position="9"/>
        <end position="32"/>
    </location>
</feature>
<dbReference type="EMBL" id="MHRF01000013">
    <property type="protein sequence ID" value="OHA17767.1"/>
    <property type="molecule type" value="Genomic_DNA"/>
</dbReference>
<organism evidence="2 3">
    <name type="scientific">Candidatus Taylorbacteria bacterium RIFCSPHIGHO2_01_FULL_46_22b</name>
    <dbReference type="NCBI Taxonomy" id="1802301"/>
    <lineage>
        <taxon>Bacteria</taxon>
        <taxon>Candidatus Tayloriibacteriota</taxon>
    </lineage>
</organism>
<keyword evidence="1" id="KW-0812">Transmembrane</keyword>
<evidence type="ECO:0000256" key="1">
    <source>
        <dbReference type="SAM" id="Phobius"/>
    </source>
</evidence>